<comment type="cofactor">
    <cofactor evidence="1">
        <name>FAD</name>
        <dbReference type="ChEBI" id="CHEBI:57692"/>
    </cofactor>
</comment>
<organism evidence="13 14">
    <name type="scientific">Rhizophlyctis rosea</name>
    <dbReference type="NCBI Taxonomy" id="64517"/>
    <lineage>
        <taxon>Eukaryota</taxon>
        <taxon>Fungi</taxon>
        <taxon>Fungi incertae sedis</taxon>
        <taxon>Chytridiomycota</taxon>
        <taxon>Chytridiomycota incertae sedis</taxon>
        <taxon>Chytridiomycetes</taxon>
        <taxon>Rhizophlyctidales</taxon>
        <taxon>Rhizophlyctidaceae</taxon>
        <taxon>Rhizophlyctis</taxon>
    </lineage>
</organism>
<dbReference type="EC" id="1.14.13.196" evidence="4"/>
<dbReference type="SUPFAM" id="SSF51905">
    <property type="entry name" value="FAD/NAD(P)-binding domain"/>
    <property type="match status" value="2"/>
</dbReference>
<dbReference type="EMBL" id="JADGJD010000294">
    <property type="protein sequence ID" value="KAJ3052444.1"/>
    <property type="molecule type" value="Genomic_DNA"/>
</dbReference>
<dbReference type="GO" id="GO:0019290">
    <property type="term" value="P:siderophore biosynthetic process"/>
    <property type="evidence" value="ECO:0007669"/>
    <property type="project" value="InterPro"/>
</dbReference>
<comment type="pathway">
    <text evidence="2">Siderophore biosynthesis.</text>
</comment>
<dbReference type="Pfam" id="PF13434">
    <property type="entry name" value="Lys_Orn_oxgnase"/>
    <property type="match status" value="1"/>
</dbReference>
<dbReference type="GO" id="GO:0016491">
    <property type="term" value="F:oxidoreductase activity"/>
    <property type="evidence" value="ECO:0007669"/>
    <property type="project" value="UniProtKB-KW"/>
</dbReference>
<evidence type="ECO:0000259" key="12">
    <source>
        <dbReference type="SMART" id="SM01006"/>
    </source>
</evidence>
<protein>
    <recommendedName>
        <fullName evidence="4">L-ornithine N(5)-monooxygenase [NAD(P)H]</fullName>
        <ecNumber evidence="4">1.14.13.196</ecNumber>
    </recommendedName>
</protein>
<dbReference type="InterPro" id="IPR036188">
    <property type="entry name" value="FAD/NAD-bd_sf"/>
</dbReference>
<comment type="catalytic activity">
    <reaction evidence="9">
        <text>L-ornithine + NADPH + O2 = N(5)-hydroxy-L-ornithine + NADP(+) + H2O</text>
        <dbReference type="Rhea" id="RHEA:41508"/>
        <dbReference type="ChEBI" id="CHEBI:15377"/>
        <dbReference type="ChEBI" id="CHEBI:15379"/>
        <dbReference type="ChEBI" id="CHEBI:46911"/>
        <dbReference type="ChEBI" id="CHEBI:57783"/>
        <dbReference type="ChEBI" id="CHEBI:58349"/>
        <dbReference type="ChEBI" id="CHEBI:78275"/>
        <dbReference type="EC" id="1.14.13.196"/>
    </reaction>
</comment>
<name>A0AAD5X2W0_9FUNG</name>
<comment type="caution">
    <text evidence="13">The sequence shown here is derived from an EMBL/GenBank/DDBJ whole genome shotgun (WGS) entry which is preliminary data.</text>
</comment>
<reference evidence="13" key="1">
    <citation type="submission" date="2020-05" db="EMBL/GenBank/DDBJ databases">
        <title>Phylogenomic resolution of chytrid fungi.</title>
        <authorList>
            <person name="Stajich J.E."/>
            <person name="Amses K."/>
            <person name="Simmons R."/>
            <person name="Seto K."/>
            <person name="Myers J."/>
            <person name="Bonds A."/>
            <person name="Quandt C.A."/>
            <person name="Barry K."/>
            <person name="Liu P."/>
            <person name="Grigoriev I."/>
            <person name="Longcore J.E."/>
            <person name="James T.Y."/>
        </authorList>
    </citation>
    <scope>NUCLEOTIDE SEQUENCE</scope>
    <source>
        <strain evidence="13">JEL0318</strain>
    </source>
</reference>
<evidence type="ECO:0000256" key="11">
    <source>
        <dbReference type="SAM" id="MobiDB-lite"/>
    </source>
</evidence>
<keyword evidence="14" id="KW-1185">Reference proteome</keyword>
<evidence type="ECO:0000313" key="14">
    <source>
        <dbReference type="Proteomes" id="UP001212841"/>
    </source>
</evidence>
<dbReference type="PANTHER" id="PTHR42802:SF1">
    <property type="entry name" value="L-ORNITHINE N(5)-MONOOXYGENASE"/>
    <property type="match status" value="1"/>
</dbReference>
<dbReference type="InterPro" id="IPR025700">
    <property type="entry name" value="Lys/Orn_oxygenase"/>
</dbReference>
<dbReference type="Proteomes" id="UP001212841">
    <property type="component" value="Unassembled WGS sequence"/>
</dbReference>
<evidence type="ECO:0000256" key="1">
    <source>
        <dbReference type="ARBA" id="ARBA00001974"/>
    </source>
</evidence>
<dbReference type="PANTHER" id="PTHR42802">
    <property type="entry name" value="MONOOXYGENASE"/>
    <property type="match status" value="1"/>
</dbReference>
<dbReference type="Gene3D" id="3.40.630.30">
    <property type="match status" value="1"/>
</dbReference>
<evidence type="ECO:0000256" key="6">
    <source>
        <dbReference type="ARBA" id="ARBA00022827"/>
    </source>
</evidence>
<gene>
    <name evidence="13" type="ORF">HK097_006265</name>
</gene>
<keyword evidence="8" id="KW-0560">Oxidoreductase</keyword>
<evidence type="ECO:0000256" key="9">
    <source>
        <dbReference type="ARBA" id="ARBA00047598"/>
    </source>
</evidence>
<evidence type="ECO:0000256" key="10">
    <source>
        <dbReference type="ARBA" id="ARBA00049248"/>
    </source>
</evidence>
<dbReference type="SUPFAM" id="SSF55729">
    <property type="entry name" value="Acyl-CoA N-acyltransferases (Nat)"/>
    <property type="match status" value="1"/>
</dbReference>
<dbReference type="AlphaFoldDB" id="A0AAD5X2W0"/>
<evidence type="ECO:0000256" key="5">
    <source>
        <dbReference type="ARBA" id="ARBA00022630"/>
    </source>
</evidence>
<evidence type="ECO:0000256" key="4">
    <source>
        <dbReference type="ARBA" id="ARBA00012881"/>
    </source>
</evidence>
<dbReference type="Pfam" id="PF13523">
    <property type="entry name" value="Acetyltransf_8"/>
    <property type="match status" value="1"/>
</dbReference>
<dbReference type="GO" id="GO:0006879">
    <property type="term" value="P:intracellular iron ion homeostasis"/>
    <property type="evidence" value="ECO:0007669"/>
    <property type="project" value="TreeGrafter"/>
</dbReference>
<evidence type="ECO:0000256" key="7">
    <source>
        <dbReference type="ARBA" id="ARBA00022857"/>
    </source>
</evidence>
<keyword evidence="6" id="KW-0274">FAD</keyword>
<evidence type="ECO:0000256" key="8">
    <source>
        <dbReference type="ARBA" id="ARBA00023002"/>
    </source>
</evidence>
<keyword evidence="5" id="KW-0285">Flavoprotein</keyword>
<feature type="region of interest" description="Disordered" evidence="11">
    <location>
        <begin position="491"/>
        <end position="534"/>
    </location>
</feature>
<keyword evidence="7" id="KW-0521">NADP</keyword>
<proteinExistence type="inferred from homology"/>
<dbReference type="PRINTS" id="PR00368">
    <property type="entry name" value="FADPNR"/>
</dbReference>
<dbReference type="SMART" id="SM01006">
    <property type="entry name" value="AlcB"/>
    <property type="match status" value="1"/>
</dbReference>
<evidence type="ECO:0000313" key="13">
    <source>
        <dbReference type="EMBL" id="KAJ3052444.1"/>
    </source>
</evidence>
<evidence type="ECO:0000256" key="2">
    <source>
        <dbReference type="ARBA" id="ARBA00004924"/>
    </source>
</evidence>
<dbReference type="InterPro" id="IPR016181">
    <property type="entry name" value="Acyl_CoA_acyltransferase"/>
</dbReference>
<comment type="catalytic activity">
    <reaction evidence="10">
        <text>L-ornithine + NADH + O2 = N(5)-hydroxy-L-ornithine + NAD(+) + H2O</text>
        <dbReference type="Rhea" id="RHEA:41512"/>
        <dbReference type="ChEBI" id="CHEBI:15377"/>
        <dbReference type="ChEBI" id="CHEBI:15379"/>
        <dbReference type="ChEBI" id="CHEBI:46911"/>
        <dbReference type="ChEBI" id="CHEBI:57540"/>
        <dbReference type="ChEBI" id="CHEBI:57945"/>
        <dbReference type="ChEBI" id="CHEBI:78275"/>
        <dbReference type="EC" id="1.14.13.196"/>
    </reaction>
</comment>
<evidence type="ECO:0000256" key="3">
    <source>
        <dbReference type="ARBA" id="ARBA00007588"/>
    </source>
</evidence>
<dbReference type="GO" id="GO:0016746">
    <property type="term" value="F:acyltransferase activity"/>
    <property type="evidence" value="ECO:0007669"/>
    <property type="project" value="InterPro"/>
</dbReference>
<dbReference type="InterPro" id="IPR019432">
    <property type="entry name" value="Acyltransferase_MbtK/IucB-like"/>
</dbReference>
<accession>A0AAD5X2W0</accession>
<comment type="similarity">
    <text evidence="3">Belongs to the lysine N(6)-hydroxylase/L-ornithine N(5)-oxygenase family.</text>
</comment>
<sequence>MSTDENLDVAVVGMGPAALALAVTLASEGVIPAPANLPTARKVDASGKPLRVRFIEKQTSFSWHGGMLVDDARMRISFVKDLATLRDPTSPFTFLNFSKAMGRLSAFLNLGTFYPYRVEYNEYLQWASKHFDHVASYGERVCEVRPITTPSQPKTVNEVEIISVRTDGTTVTRTAKNVIMAVGGQPAYPTWCISSLLPQTGPNPSPLTIAQAITNSPYVHTADYQYRVTTTLPDPTKPYRIAVIGAGQSAAEVFNDLMKRYPNSQAHLVFRNSALRPADDSPFVNEIFDPPSVNVFYGMTPEGRQRALNRDRGTNYAVVNMDLIENIYGTMYKQLLPAYPFQHDVLHSHDVVGAKINEDGSITLQYKMLAADRTRSVGTLYELTYDAVFLGTGYEHGAHLDILKPMEEYLVKSNVYEGYEIGRDYKVETKEGCGVGVWLQGACQDSHGLSDTLLSVISVRSEEVYQSLTKHMADHQSSEINCSAEIDEVSRLPTPQQESFKSTKQQPQTNGITRKSEPPMSPPQSPTQQPTLIHTPGKHIFSKHIPHLNETLDFHIADPTTHLSHFHTWMNNPRVNAFWKEEGTLAQHTQYLQTQLSTPHSLPVIASFNSTPFAYFEIYWAAQDKISAYYPSLLHDRGIHMLVGNEDYRGPHRVEAWLPSLVELCLKDDERTTRVVSEPREDNGKMIGYLEKYGFRNTGVVQLPHKRAAIMIREGGLDFGSDSDGDSSPSR</sequence>
<dbReference type="Gene3D" id="3.50.50.60">
    <property type="entry name" value="FAD/NAD(P)-binding domain"/>
    <property type="match status" value="1"/>
</dbReference>
<feature type="domain" description="Acyltransferase MbtK/IucB-like conserved" evidence="12">
    <location>
        <begin position="555"/>
        <end position="602"/>
    </location>
</feature>
<feature type="compositionally biased region" description="Polar residues" evidence="11">
    <location>
        <begin position="493"/>
        <end position="513"/>
    </location>
</feature>